<keyword evidence="3" id="KW-1185">Reference proteome</keyword>
<evidence type="ECO:0000313" key="3">
    <source>
        <dbReference type="Proteomes" id="UP001240236"/>
    </source>
</evidence>
<accession>A0AAE4AV68</accession>
<proteinExistence type="predicted"/>
<name>A0AAE4AV68_9ACTN</name>
<feature type="transmembrane region" description="Helical" evidence="1">
    <location>
        <begin position="62"/>
        <end position="84"/>
    </location>
</feature>
<dbReference type="AlphaFoldDB" id="A0AAE4AV68"/>
<keyword evidence="1" id="KW-0472">Membrane</keyword>
<keyword evidence="1" id="KW-1133">Transmembrane helix</keyword>
<comment type="caution">
    <text evidence="2">The sequence shown here is derived from an EMBL/GenBank/DDBJ whole genome shotgun (WGS) entry which is preliminary data.</text>
</comment>
<protein>
    <submittedName>
        <fullName evidence="2">Uncharacterized protein</fullName>
    </submittedName>
</protein>
<evidence type="ECO:0000256" key="1">
    <source>
        <dbReference type="SAM" id="Phobius"/>
    </source>
</evidence>
<evidence type="ECO:0000313" key="2">
    <source>
        <dbReference type="EMBL" id="MDQ0363634.1"/>
    </source>
</evidence>
<reference evidence="2 3" key="1">
    <citation type="submission" date="2023-07" db="EMBL/GenBank/DDBJ databases">
        <title>Sequencing the genomes of 1000 actinobacteria strains.</title>
        <authorList>
            <person name="Klenk H.-P."/>
        </authorList>
    </citation>
    <scope>NUCLEOTIDE SEQUENCE [LARGE SCALE GENOMIC DNA]</scope>
    <source>
        <strain evidence="2 3">DSM 44709</strain>
    </source>
</reference>
<organism evidence="2 3">
    <name type="scientific">Catenuloplanes indicus</name>
    <dbReference type="NCBI Taxonomy" id="137267"/>
    <lineage>
        <taxon>Bacteria</taxon>
        <taxon>Bacillati</taxon>
        <taxon>Actinomycetota</taxon>
        <taxon>Actinomycetes</taxon>
        <taxon>Micromonosporales</taxon>
        <taxon>Micromonosporaceae</taxon>
        <taxon>Catenuloplanes</taxon>
    </lineage>
</organism>
<gene>
    <name evidence="2" type="ORF">J2S42_000303</name>
</gene>
<sequence length="270" mass="27828">MNRSDLFSALRDAAEPVPSRVHTGSAQAMADRITATAPSPVARESAAGSAVTRPSSVRRARLALAAGVVAVAAAGATIAVPHLGAEPAFASWTPAPAPLPAADATAIVDECVPAAGYSLDEARAGRVIGETRGDYAYLSVITDRWIVACFRAADGAVLSPSQFEAPVTAAELGRTGVEMQAWPQFQADDGYARLMTGRVGSDVTAVTITVTGAESRTVQASLQDGYFLAWYPEGADESSTNSTALTLTLTDGTTIPSISARDLHDAPRLG</sequence>
<dbReference type="Proteomes" id="UP001240236">
    <property type="component" value="Unassembled WGS sequence"/>
</dbReference>
<dbReference type="RefSeq" id="WP_307234413.1">
    <property type="nucleotide sequence ID" value="NZ_JAUSUZ010000001.1"/>
</dbReference>
<dbReference type="EMBL" id="JAUSUZ010000001">
    <property type="protein sequence ID" value="MDQ0363634.1"/>
    <property type="molecule type" value="Genomic_DNA"/>
</dbReference>
<keyword evidence="1" id="KW-0812">Transmembrane</keyword>